<dbReference type="PANTHER" id="PTHR33823">
    <property type="entry name" value="RNA POLYMERASE-BINDING TRANSCRIPTION FACTOR DKSA-RELATED"/>
    <property type="match status" value="1"/>
</dbReference>
<dbReference type="Proteomes" id="UP000265560">
    <property type="component" value="Chromosome"/>
</dbReference>
<gene>
    <name evidence="7" type="ORF">D3880_22435</name>
</gene>
<dbReference type="SUPFAM" id="SSF57716">
    <property type="entry name" value="Glucocorticoid receptor-like (DNA-binding domain)"/>
    <property type="match status" value="1"/>
</dbReference>
<evidence type="ECO:0000256" key="1">
    <source>
        <dbReference type="ARBA" id="ARBA00022723"/>
    </source>
</evidence>
<dbReference type="PROSITE" id="PS51128">
    <property type="entry name" value="ZF_DKSA_2"/>
    <property type="match status" value="1"/>
</dbReference>
<keyword evidence="3" id="KW-0862">Zinc</keyword>
<proteinExistence type="predicted"/>
<dbReference type="AlphaFoldDB" id="A0A385Z9N0"/>
<keyword evidence="1" id="KW-0479">Metal-binding</keyword>
<dbReference type="OrthoDB" id="9803742at2"/>
<dbReference type="Pfam" id="PF01258">
    <property type="entry name" value="zf-dskA_traR"/>
    <property type="match status" value="1"/>
</dbReference>
<name>A0A385Z9N0_9PSED</name>
<reference evidence="8" key="1">
    <citation type="submission" date="2018-09" db="EMBL/GenBank/DDBJ databases">
        <authorList>
            <person name="Zhu H."/>
        </authorList>
    </citation>
    <scope>NUCLEOTIDE SEQUENCE [LARGE SCALE GENOMIC DNA]</scope>
    <source>
        <strain evidence="8">K2W31S-8</strain>
    </source>
</reference>
<evidence type="ECO:0000259" key="5">
    <source>
        <dbReference type="Pfam" id="PF01258"/>
    </source>
</evidence>
<keyword evidence="8" id="KW-1185">Reference proteome</keyword>
<dbReference type="Pfam" id="PF21157">
    <property type="entry name" value="DksA_N"/>
    <property type="match status" value="1"/>
</dbReference>
<feature type="domain" description="Zinc finger DksA/TraR C4-type" evidence="5">
    <location>
        <begin position="91"/>
        <end position="126"/>
    </location>
</feature>
<evidence type="ECO:0000259" key="6">
    <source>
        <dbReference type="Pfam" id="PF21157"/>
    </source>
</evidence>
<dbReference type="KEGG" id="pcav:D3880_22435"/>
<evidence type="ECO:0000313" key="7">
    <source>
        <dbReference type="EMBL" id="AYC34957.1"/>
    </source>
</evidence>
<feature type="zinc finger region" description="dksA C4-type" evidence="4">
    <location>
        <begin position="96"/>
        <end position="120"/>
    </location>
</feature>
<organism evidence="7 8">
    <name type="scientific">Pseudomonas cavernae</name>
    <dbReference type="NCBI Taxonomy" id="2320867"/>
    <lineage>
        <taxon>Bacteria</taxon>
        <taxon>Pseudomonadati</taxon>
        <taxon>Pseudomonadota</taxon>
        <taxon>Gammaproteobacteria</taxon>
        <taxon>Pseudomonadales</taxon>
        <taxon>Pseudomonadaceae</taxon>
        <taxon>Pseudomonas</taxon>
    </lineage>
</organism>
<dbReference type="GO" id="GO:0008270">
    <property type="term" value="F:zinc ion binding"/>
    <property type="evidence" value="ECO:0007669"/>
    <property type="project" value="UniProtKB-KW"/>
</dbReference>
<dbReference type="InterPro" id="IPR037187">
    <property type="entry name" value="DnaK_N"/>
</dbReference>
<dbReference type="PANTHER" id="PTHR33823:SF2">
    <property type="entry name" value="RNA POLYMERASE-BINDING TRANSCRIPTION FACTOR DKSA"/>
    <property type="match status" value="1"/>
</dbReference>
<dbReference type="SUPFAM" id="SSF109635">
    <property type="entry name" value="DnaK suppressor protein DksA, alpha-hairpin domain"/>
    <property type="match status" value="1"/>
</dbReference>
<dbReference type="EMBL" id="CP032419">
    <property type="protein sequence ID" value="AYC34957.1"/>
    <property type="molecule type" value="Genomic_DNA"/>
</dbReference>
<dbReference type="Gene3D" id="1.20.120.910">
    <property type="entry name" value="DksA, coiled-coil domain"/>
    <property type="match status" value="1"/>
</dbReference>
<feature type="domain" description="DnaK suppressor protein DksA N-terminal" evidence="6">
    <location>
        <begin position="19"/>
        <end position="88"/>
    </location>
</feature>
<keyword evidence="2" id="KW-0863">Zinc-finger</keyword>
<evidence type="ECO:0000256" key="2">
    <source>
        <dbReference type="ARBA" id="ARBA00022771"/>
    </source>
</evidence>
<dbReference type="InterPro" id="IPR048489">
    <property type="entry name" value="DksA_N"/>
</dbReference>
<evidence type="ECO:0000256" key="3">
    <source>
        <dbReference type="ARBA" id="ARBA00022833"/>
    </source>
</evidence>
<sequence>MTAVELLAQPSNCYMNAAQQAFFHALLRAQRRELQAQIDAEFRQLREQDLSSDANDLGSAEEQRQRQLRLLERQKKLLDKIDQALQRLARGEYGWCAQSGEAIGLRRLLLRPTASLGIDAKQRQEQREKHLRES</sequence>
<dbReference type="RefSeq" id="WP_119895606.1">
    <property type="nucleotide sequence ID" value="NZ_CP032419.1"/>
</dbReference>
<evidence type="ECO:0000256" key="4">
    <source>
        <dbReference type="PROSITE-ProRule" id="PRU00510"/>
    </source>
</evidence>
<evidence type="ECO:0000313" key="8">
    <source>
        <dbReference type="Proteomes" id="UP000265560"/>
    </source>
</evidence>
<dbReference type="InterPro" id="IPR000962">
    <property type="entry name" value="Znf_DskA_TraR"/>
</dbReference>
<protein>
    <submittedName>
        <fullName evidence="7">RNA polymerase-binding protein DksA</fullName>
    </submittedName>
</protein>
<accession>A0A385Z9N0</accession>